<dbReference type="GO" id="GO:0048255">
    <property type="term" value="P:mRNA stabilization"/>
    <property type="evidence" value="ECO:0007669"/>
    <property type="project" value="TreeGrafter"/>
</dbReference>
<dbReference type="PANTHER" id="PTHR28087:SF1">
    <property type="entry name" value="ATPASE SYNTHESIS PROTEIN 25, MITOCHONDRIAL"/>
    <property type="match status" value="1"/>
</dbReference>
<keyword evidence="4 7" id="KW-0809">Transit peptide</keyword>
<evidence type="ECO:0000256" key="3">
    <source>
        <dbReference type="ARBA" id="ARBA00022792"/>
    </source>
</evidence>
<dbReference type="RefSeq" id="XP_038776412.1">
    <property type="nucleotide sequence ID" value="XM_038920484.1"/>
</dbReference>
<evidence type="ECO:0000256" key="2">
    <source>
        <dbReference type="ARBA" id="ARBA00010787"/>
    </source>
</evidence>
<dbReference type="Proteomes" id="UP000662931">
    <property type="component" value="Chromosome 1"/>
</dbReference>
<dbReference type="SUPFAM" id="SSF81301">
    <property type="entry name" value="Nucleotidyltransferase"/>
    <property type="match status" value="1"/>
</dbReference>
<protein>
    <recommendedName>
        <fullName evidence="7">ATPase synthesis protein 25</fullName>
    </recommendedName>
</protein>
<dbReference type="GeneID" id="62193550"/>
<evidence type="ECO:0000256" key="5">
    <source>
        <dbReference type="ARBA" id="ARBA00023128"/>
    </source>
</evidence>
<evidence type="ECO:0000256" key="1">
    <source>
        <dbReference type="ARBA" id="ARBA00004443"/>
    </source>
</evidence>
<dbReference type="GO" id="GO:0140053">
    <property type="term" value="P:mitochondrial gene expression"/>
    <property type="evidence" value="ECO:0007669"/>
    <property type="project" value="UniProtKB-UniRule"/>
</dbReference>
<dbReference type="EMBL" id="CP064812">
    <property type="protein sequence ID" value="QPG72847.1"/>
    <property type="molecule type" value="Genomic_DNA"/>
</dbReference>
<dbReference type="Pfam" id="PF02410">
    <property type="entry name" value="RsfS"/>
    <property type="match status" value="1"/>
</dbReference>
<dbReference type="PANTHER" id="PTHR28087">
    <property type="entry name" value="ATPASE SYNTHESIS PROTEIN 25, MITOCHONDRIAL"/>
    <property type="match status" value="1"/>
</dbReference>
<evidence type="ECO:0000313" key="8">
    <source>
        <dbReference type="EMBL" id="QPG72847.1"/>
    </source>
</evidence>
<keyword evidence="5 7" id="KW-0496">Mitochondrion</keyword>
<gene>
    <name evidence="8" type="ORF">FOA43_000149</name>
</gene>
<organism evidence="8 9">
    <name type="scientific">Eeniella nana</name>
    <name type="common">Yeast</name>
    <name type="synonym">Brettanomyces nanus</name>
    <dbReference type="NCBI Taxonomy" id="13502"/>
    <lineage>
        <taxon>Eukaryota</taxon>
        <taxon>Fungi</taxon>
        <taxon>Dikarya</taxon>
        <taxon>Ascomycota</taxon>
        <taxon>Saccharomycotina</taxon>
        <taxon>Pichiomycetes</taxon>
        <taxon>Pichiales</taxon>
        <taxon>Pichiaceae</taxon>
        <taxon>Brettanomyces</taxon>
    </lineage>
</organism>
<dbReference type="KEGG" id="bnn:FOA43_000149"/>
<comment type="similarity">
    <text evidence="2 7">Belongs to the ATP25 family.</text>
</comment>
<reference evidence="8" key="1">
    <citation type="submission" date="2020-10" db="EMBL/GenBank/DDBJ databases">
        <authorList>
            <person name="Roach M.J.R."/>
        </authorList>
    </citation>
    <scope>NUCLEOTIDE SEQUENCE</scope>
    <source>
        <strain evidence="8">CBS 1945</strain>
    </source>
</reference>
<keyword evidence="9" id="KW-1185">Reference proteome</keyword>
<evidence type="ECO:0000256" key="6">
    <source>
        <dbReference type="ARBA" id="ARBA00023136"/>
    </source>
</evidence>
<evidence type="ECO:0000256" key="7">
    <source>
        <dbReference type="RuleBase" id="RU367062"/>
    </source>
</evidence>
<dbReference type="InterPro" id="IPR043519">
    <property type="entry name" value="NT_sf"/>
</dbReference>
<comment type="subcellular location">
    <subcellularLocation>
        <location evidence="1 7">Mitochondrion inner membrane</location>
        <topology evidence="1 7">Peripheral membrane protein</topology>
        <orientation evidence="1 7">Matrix side</orientation>
    </subcellularLocation>
</comment>
<dbReference type="Gene3D" id="3.30.460.10">
    <property type="entry name" value="Beta Polymerase, domain 2"/>
    <property type="match status" value="1"/>
</dbReference>
<dbReference type="GO" id="GO:0005743">
    <property type="term" value="C:mitochondrial inner membrane"/>
    <property type="evidence" value="ECO:0007669"/>
    <property type="project" value="UniProtKB-SubCell"/>
</dbReference>
<keyword evidence="3 7" id="KW-0999">Mitochondrion inner membrane</keyword>
<name>A0A875RST2_EENNA</name>
<evidence type="ECO:0000256" key="4">
    <source>
        <dbReference type="ARBA" id="ARBA00022946"/>
    </source>
</evidence>
<accession>A0A875RST2</accession>
<dbReference type="AlphaFoldDB" id="A0A875RST2"/>
<proteinExistence type="inferred from homology"/>
<keyword evidence="6 7" id="KW-0472">Membrane</keyword>
<sequence>MTMPIQFWKLIKHRDIRRFACANRTIFHGYIGTTSSLNRHIHTSIKCRQDDSQLPWYMRPEESPKISSPLNKVEIPNLPENSPQTLRNIVEFLVIKLGIIDTEVFDLRDDEEGKVNEGAKDIANFMVIGTGKSAKHLRKASTELTYFIKHKLHQVPSTEGLVTNGEYAKYQRRLRKKGKGGPQYAKFDYGASENSWVMTDSKSDGIYIHMLTKDRREDLNLEFLWAKDKSKYHNHEGPKESDNILTGLRYYSTAAPHANADATIFHPEILTRANYGQRFQQLKKEHLEDPTKVPIVEIQNHFDAMQANGLQLNVDDVYSYVDLICQSLEFHLGLEHETDVFNKRYHYTVYILKRYQPVFSGPRDLKKLLPLLVVSGSQFDNDQFVTLDKLSQLSDDELLRLGDEVFKYSPVVHKLYQISLKLTGKRLDVDRFQSEMDILCLTIFTNRKNWVYSKKVVENALKREDLNILTAALRLIAIKGDTTSCSEFLNLYYPLLTLYKEFDLNQDGIYVRMMLSKCDPEGSHHEEIRETL</sequence>
<dbReference type="OrthoDB" id="107372at2759"/>
<evidence type="ECO:0000313" key="9">
    <source>
        <dbReference type="Proteomes" id="UP000662931"/>
    </source>
</evidence>
<dbReference type="InterPro" id="IPR040152">
    <property type="entry name" value="Atp25"/>
</dbReference>
<comment type="function">
    <text evidence="7">Mitochondrial mRNA stabilization factor.</text>
</comment>